<evidence type="ECO:0000313" key="3">
    <source>
        <dbReference type="Proteomes" id="UP000501812"/>
    </source>
</evidence>
<reference evidence="2 3" key="1">
    <citation type="submission" date="2020-04" db="EMBL/GenBank/DDBJ databases">
        <title>Luteolibacter sp. G-1-1-1 isolated from soil.</title>
        <authorList>
            <person name="Dahal R.H."/>
        </authorList>
    </citation>
    <scope>NUCLEOTIDE SEQUENCE [LARGE SCALE GENOMIC DNA]</scope>
    <source>
        <strain evidence="2 3">G-1-1-1</strain>
    </source>
</reference>
<gene>
    <name evidence="2" type="ORF">HHL09_16520</name>
</gene>
<keyword evidence="1" id="KW-0472">Membrane</keyword>
<proteinExistence type="predicted"/>
<dbReference type="EMBL" id="CP051774">
    <property type="protein sequence ID" value="QJE97324.1"/>
    <property type="molecule type" value="Genomic_DNA"/>
</dbReference>
<evidence type="ECO:0000256" key="1">
    <source>
        <dbReference type="SAM" id="Phobius"/>
    </source>
</evidence>
<keyword evidence="3" id="KW-1185">Reference proteome</keyword>
<dbReference type="Proteomes" id="UP000501812">
    <property type="component" value="Chromosome"/>
</dbReference>
<accession>A0A858RLF4</accession>
<name>A0A858RLF4_9BACT</name>
<keyword evidence="1" id="KW-1133">Transmembrane helix</keyword>
<organism evidence="2 3">
    <name type="scientific">Luteolibacter luteus</name>
    <dbReference type="NCBI Taxonomy" id="2728835"/>
    <lineage>
        <taxon>Bacteria</taxon>
        <taxon>Pseudomonadati</taxon>
        <taxon>Verrucomicrobiota</taxon>
        <taxon>Verrucomicrobiia</taxon>
        <taxon>Verrucomicrobiales</taxon>
        <taxon>Verrucomicrobiaceae</taxon>
        <taxon>Luteolibacter</taxon>
    </lineage>
</organism>
<sequence>MLVIGCIIFCCRLDGAESEEFSQLRVIDAARELDQLEEHATEKLSFDSPGVKEVEGLIREDIRSNRGRGTVVILSEWDPGSMAWEVAAQTILYRMSNWEAVPMEEGEVVGEVDLAVMVDLFKATIRKNDKSGDYTQRRGRIGSPYTFRNFYSSHLAQAVEPRHGYSPDAKRVHDDPKQWLEDEILSRTGPLPSVLDERGVKSGAAVKTRAPKGLPVPKGDGPEDLKGEKPAGGSFVVIVAVLSGALVVGVFYFRKAFSR</sequence>
<dbReference type="KEGG" id="luo:HHL09_16520"/>
<dbReference type="AlphaFoldDB" id="A0A858RLF4"/>
<feature type="transmembrane region" description="Helical" evidence="1">
    <location>
        <begin position="232"/>
        <end position="253"/>
    </location>
</feature>
<evidence type="ECO:0000313" key="2">
    <source>
        <dbReference type="EMBL" id="QJE97324.1"/>
    </source>
</evidence>
<keyword evidence="1" id="KW-0812">Transmembrane</keyword>
<protein>
    <submittedName>
        <fullName evidence="2">Uncharacterized protein</fullName>
    </submittedName>
</protein>
<dbReference type="RefSeq" id="WP_169455724.1">
    <property type="nucleotide sequence ID" value="NZ_CP051774.1"/>
</dbReference>